<evidence type="ECO:0000313" key="3">
    <source>
        <dbReference type="EMBL" id="CAB3361145.1"/>
    </source>
</evidence>
<feature type="coiled-coil region" evidence="1">
    <location>
        <begin position="389"/>
        <end position="466"/>
    </location>
</feature>
<dbReference type="PANTHER" id="PTHR19321">
    <property type="entry name" value="PROTEIN REGULATOR OF CYTOKINESIS 1 PRC1-RELATED"/>
    <property type="match status" value="1"/>
</dbReference>
<sequence length="662" mass="76070">MSRRQEYIETSQREISKSVREHLALLASIWEEIGLDEDSYKSRFLACQTHVNALFKEMKEEDIGLKSKLLGKVAALQEQLAVFNLDLDKNESIDVQGLTLIASKSKLDSCLKELKMMHTLRSEERANLEAQEQDLCKQLGRTTEERPAAKCLSDPVMKEFKERVARLRQDKEKLLSGFKETRRDIIELYSDLEEQPRTEFEQRVTDPNVETFPLDPQSLADVATLHERLELQVRQITEETEQYRLKLANLWDRLEVDPMVRTIFLENYPGIRKTTRKELRNEIARCEELKKQNLERFTLRMRDELLGLWEQCHMSEEERAAFEPFRSLDFTEELLELHEAEVKRLEMYLADNREIFDLLSKRAELWDRMCQLEQAATDSNRLNNRGGQLLKEEKERKQIQKELPKVEERVKKLIHAREEANGEPFLLNGHRASLVLKEQWEAKRKLKEAEKQNKKIAQQRQLERDAMMGTTMMNGVNNNLKRKLVPNTPELGRKLPRVTPAKAPLPTKVSSTAGKVGKFARPVARPTQRKLKMPSPTSSTTQVAFKLEVQNMAEESIASTISYTDFTKHLEARATRSSAVPSGPNRGSTIHFRQANVLSPINSTISSSIASRRNGVLTAKSAPAKPVRSLRSSSVIRPSPKSALRVSARVTTSKIKPLPIIF</sequence>
<feature type="coiled-coil region" evidence="1">
    <location>
        <begin position="125"/>
        <end position="177"/>
    </location>
</feature>
<organism evidence="3 4">
    <name type="scientific">Cloeon dipterum</name>
    <dbReference type="NCBI Taxonomy" id="197152"/>
    <lineage>
        <taxon>Eukaryota</taxon>
        <taxon>Metazoa</taxon>
        <taxon>Ecdysozoa</taxon>
        <taxon>Arthropoda</taxon>
        <taxon>Hexapoda</taxon>
        <taxon>Insecta</taxon>
        <taxon>Pterygota</taxon>
        <taxon>Palaeoptera</taxon>
        <taxon>Ephemeroptera</taxon>
        <taxon>Pisciforma</taxon>
        <taxon>Baetidae</taxon>
        <taxon>Cloeon</taxon>
    </lineage>
</organism>
<dbReference type="GO" id="GO:0005737">
    <property type="term" value="C:cytoplasm"/>
    <property type="evidence" value="ECO:0007669"/>
    <property type="project" value="TreeGrafter"/>
</dbReference>
<evidence type="ECO:0008006" key="5">
    <source>
        <dbReference type="Google" id="ProtNLM"/>
    </source>
</evidence>
<evidence type="ECO:0000256" key="2">
    <source>
        <dbReference type="SAM" id="MobiDB-lite"/>
    </source>
</evidence>
<dbReference type="GO" id="GO:0008017">
    <property type="term" value="F:microtubule binding"/>
    <property type="evidence" value="ECO:0007669"/>
    <property type="project" value="InterPro"/>
</dbReference>
<dbReference type="OrthoDB" id="642895at2759"/>
<dbReference type="GO" id="GO:0051256">
    <property type="term" value="P:mitotic spindle midzone assembly"/>
    <property type="evidence" value="ECO:0007669"/>
    <property type="project" value="TreeGrafter"/>
</dbReference>
<proteinExistence type="predicted"/>
<protein>
    <recommendedName>
        <fullName evidence="5">Protein regulator of cytokinesis 1</fullName>
    </recommendedName>
</protein>
<dbReference type="EMBL" id="CADEPI010000005">
    <property type="protein sequence ID" value="CAB3361145.1"/>
    <property type="molecule type" value="Genomic_DNA"/>
</dbReference>
<gene>
    <name evidence="3" type="ORF">CLODIP_2_CD11452</name>
</gene>
<comment type="caution">
    <text evidence="3">The sequence shown here is derived from an EMBL/GenBank/DDBJ whole genome shotgun (WGS) entry which is preliminary data.</text>
</comment>
<dbReference type="PANTHER" id="PTHR19321:SF41">
    <property type="entry name" value="FASCETTO-RELATED"/>
    <property type="match status" value="1"/>
</dbReference>
<keyword evidence="1" id="KW-0175">Coiled coil</keyword>
<dbReference type="Pfam" id="PF03999">
    <property type="entry name" value="MAP65_ASE1"/>
    <property type="match status" value="1"/>
</dbReference>
<evidence type="ECO:0000313" key="4">
    <source>
        <dbReference type="Proteomes" id="UP000494165"/>
    </source>
</evidence>
<keyword evidence="4" id="KW-1185">Reference proteome</keyword>
<dbReference type="Proteomes" id="UP000494165">
    <property type="component" value="Unassembled WGS sequence"/>
</dbReference>
<dbReference type="GO" id="GO:1990023">
    <property type="term" value="C:mitotic spindle midzone"/>
    <property type="evidence" value="ECO:0007669"/>
    <property type="project" value="TreeGrafter"/>
</dbReference>
<dbReference type="InterPro" id="IPR007145">
    <property type="entry name" value="MAP65_Ase1_PRC1"/>
</dbReference>
<name>A0A8S1C5T2_9INSE</name>
<feature type="region of interest" description="Disordered" evidence="2">
    <location>
        <begin position="482"/>
        <end position="510"/>
    </location>
</feature>
<dbReference type="Gene3D" id="1.20.58.1520">
    <property type="match status" value="1"/>
</dbReference>
<feature type="coiled-coil region" evidence="1">
    <location>
        <begin position="219"/>
        <end position="246"/>
    </location>
</feature>
<dbReference type="AlphaFoldDB" id="A0A8S1C5T2"/>
<accession>A0A8S1C5T2</accession>
<evidence type="ECO:0000256" key="1">
    <source>
        <dbReference type="SAM" id="Coils"/>
    </source>
</evidence>
<reference evidence="3 4" key="1">
    <citation type="submission" date="2020-04" db="EMBL/GenBank/DDBJ databases">
        <authorList>
            <person name="Alioto T."/>
            <person name="Alioto T."/>
            <person name="Gomez Garrido J."/>
        </authorList>
    </citation>
    <scope>NUCLEOTIDE SEQUENCE [LARGE SCALE GENOMIC DNA]</scope>
</reference>